<evidence type="ECO:0000259" key="5">
    <source>
        <dbReference type="Pfam" id="PF05193"/>
    </source>
</evidence>
<dbReference type="EMBL" id="FOEE01000006">
    <property type="protein sequence ID" value="SEO88919.1"/>
    <property type="molecule type" value="Genomic_DNA"/>
</dbReference>
<protein>
    <submittedName>
        <fullName evidence="6">Predicted Zn-dependent peptidase</fullName>
    </submittedName>
</protein>
<gene>
    <name evidence="6" type="ORF">SAMN05660991_02151</name>
</gene>
<dbReference type="GO" id="GO:0004222">
    <property type="term" value="F:metalloendopeptidase activity"/>
    <property type="evidence" value="ECO:0007669"/>
    <property type="project" value="InterPro"/>
</dbReference>
<dbReference type="InterPro" id="IPR007863">
    <property type="entry name" value="Peptidase_M16_C"/>
</dbReference>
<dbReference type="FunFam" id="3.30.830.10:FF:000008">
    <property type="entry name" value="Mitochondrial-processing peptidase subunit beta"/>
    <property type="match status" value="1"/>
</dbReference>
<dbReference type="PROSITE" id="PS00143">
    <property type="entry name" value="INSULINASE"/>
    <property type="match status" value="1"/>
</dbReference>
<evidence type="ECO:0000313" key="7">
    <source>
        <dbReference type="Proteomes" id="UP000198960"/>
    </source>
</evidence>
<keyword evidence="7" id="KW-1185">Reference proteome</keyword>
<feature type="region of interest" description="Disordered" evidence="3">
    <location>
        <begin position="1"/>
        <end position="29"/>
    </location>
</feature>
<name>A0A1H8TCQ8_9ACTN</name>
<dbReference type="InterPro" id="IPR050361">
    <property type="entry name" value="MPP/UQCRC_Complex"/>
</dbReference>
<dbReference type="AlphaFoldDB" id="A0A1H8TCQ8"/>
<feature type="domain" description="Peptidase M16 N-terminal" evidence="4">
    <location>
        <begin position="53"/>
        <end position="200"/>
    </location>
</feature>
<feature type="domain" description="Peptidase M16 C-terminal" evidence="5">
    <location>
        <begin position="206"/>
        <end position="387"/>
    </location>
</feature>
<dbReference type="GO" id="GO:0046872">
    <property type="term" value="F:metal ion binding"/>
    <property type="evidence" value="ECO:0007669"/>
    <property type="project" value="InterPro"/>
</dbReference>
<dbReference type="PANTHER" id="PTHR11851:SF49">
    <property type="entry name" value="MITOCHONDRIAL-PROCESSING PEPTIDASE SUBUNIT ALPHA"/>
    <property type="match status" value="1"/>
</dbReference>
<organism evidence="6 7">
    <name type="scientific">Trujillonella endophytica</name>
    <dbReference type="NCBI Taxonomy" id="673521"/>
    <lineage>
        <taxon>Bacteria</taxon>
        <taxon>Bacillati</taxon>
        <taxon>Actinomycetota</taxon>
        <taxon>Actinomycetes</taxon>
        <taxon>Geodermatophilales</taxon>
        <taxon>Geodermatophilaceae</taxon>
        <taxon>Trujillonella</taxon>
    </lineage>
</organism>
<dbReference type="InterPro" id="IPR011249">
    <property type="entry name" value="Metalloenz_LuxS/M16"/>
</dbReference>
<evidence type="ECO:0000256" key="2">
    <source>
        <dbReference type="RuleBase" id="RU004447"/>
    </source>
</evidence>
<dbReference type="Proteomes" id="UP000198960">
    <property type="component" value="Unassembled WGS sequence"/>
</dbReference>
<evidence type="ECO:0000259" key="4">
    <source>
        <dbReference type="Pfam" id="PF00675"/>
    </source>
</evidence>
<evidence type="ECO:0000313" key="6">
    <source>
        <dbReference type="EMBL" id="SEO88919.1"/>
    </source>
</evidence>
<dbReference type="InterPro" id="IPR001431">
    <property type="entry name" value="Pept_M16_Zn_BS"/>
</dbReference>
<dbReference type="InterPro" id="IPR011765">
    <property type="entry name" value="Pept_M16_N"/>
</dbReference>
<dbReference type="PANTHER" id="PTHR11851">
    <property type="entry name" value="METALLOPROTEASE"/>
    <property type="match status" value="1"/>
</dbReference>
<dbReference type="Gene3D" id="3.30.830.10">
    <property type="entry name" value="Metalloenzyme, LuxS/M16 peptidase-like"/>
    <property type="match status" value="2"/>
</dbReference>
<dbReference type="Pfam" id="PF00675">
    <property type="entry name" value="Peptidase_M16"/>
    <property type="match status" value="1"/>
</dbReference>
<dbReference type="SUPFAM" id="SSF63411">
    <property type="entry name" value="LuxS/MPP-like metallohydrolase"/>
    <property type="match status" value="2"/>
</dbReference>
<evidence type="ECO:0000256" key="3">
    <source>
        <dbReference type="SAM" id="MobiDB-lite"/>
    </source>
</evidence>
<dbReference type="STRING" id="673521.SAMN05660991_02151"/>
<sequence>MSTPHENTPGAGVGASASAPAPAGVPPVGVPELLDLDDVGGRVERTRLPSGLRVLTETMPGVLSATVGIWVGVGSRDESDPVAGSSHFLEHLLFKGTRTRSALEIATAMDAVGGEMNAFTAKEHTCYYANVLASDLPLAVAILGDLVTDALNTAEDLESERTVVLEEIAMRDDEPADAVHDLFAETLFGDTALGRSVLGTVESIESLTRDDVDGWYRSRYAVPSIVVAAAGRVSHEQVLELVEKAFGERLGGRADPAPLRSGGDVVLDRPARATGLISRRTEQTHLLIGGLGVGRHDERRYAAAVLETAVGGGMSSRLFQEIREKRGLVYSVGSALTHYAGTGTFSVYAGCSPKRVPEVLRLVREELARVAADGLTAEEVARGRGQLRGGLVLGLEDTGSRMTRLGKSELAHGEYVPVRGVLDRIDAVDTEQVRAVAADLLTRPTCLAVVGPYRESDLDTL</sequence>
<proteinExistence type="inferred from homology"/>
<dbReference type="GO" id="GO:0006508">
    <property type="term" value="P:proteolysis"/>
    <property type="evidence" value="ECO:0007669"/>
    <property type="project" value="InterPro"/>
</dbReference>
<accession>A0A1H8TCQ8</accession>
<evidence type="ECO:0000256" key="1">
    <source>
        <dbReference type="ARBA" id="ARBA00007261"/>
    </source>
</evidence>
<dbReference type="Pfam" id="PF05193">
    <property type="entry name" value="Peptidase_M16_C"/>
    <property type="match status" value="1"/>
</dbReference>
<dbReference type="RefSeq" id="WP_244524591.1">
    <property type="nucleotide sequence ID" value="NZ_FOEE01000006.1"/>
</dbReference>
<reference evidence="7" key="1">
    <citation type="submission" date="2016-10" db="EMBL/GenBank/DDBJ databases">
        <authorList>
            <person name="Varghese N."/>
            <person name="Submissions S."/>
        </authorList>
    </citation>
    <scope>NUCLEOTIDE SEQUENCE [LARGE SCALE GENOMIC DNA]</scope>
    <source>
        <strain evidence="7">DSM 45413</strain>
    </source>
</reference>
<comment type="similarity">
    <text evidence="1 2">Belongs to the peptidase M16 family.</text>
</comment>